<dbReference type="EMBL" id="VSSQ01009816">
    <property type="protein sequence ID" value="MPM42675.1"/>
    <property type="molecule type" value="Genomic_DNA"/>
</dbReference>
<accession>A0A644ZP37</accession>
<dbReference type="PANTHER" id="PTHR12215:SF10">
    <property type="entry name" value="L-AMINOADIPATE-SEMIALDEHYDE DEHYDROGENASE-PHOSPHOPANTETHEINYL TRANSFERASE"/>
    <property type="match status" value="1"/>
</dbReference>
<dbReference type="GO" id="GO:0008897">
    <property type="term" value="F:holo-[acyl-carrier-protein] synthase activity"/>
    <property type="evidence" value="ECO:0007669"/>
    <property type="project" value="InterPro"/>
</dbReference>
<dbReference type="InterPro" id="IPR050559">
    <property type="entry name" value="P-Pant_transferase_sf"/>
</dbReference>
<proteinExistence type="predicted"/>
<organism evidence="2">
    <name type="scientific">bioreactor metagenome</name>
    <dbReference type="NCBI Taxonomy" id="1076179"/>
    <lineage>
        <taxon>unclassified sequences</taxon>
        <taxon>metagenomes</taxon>
        <taxon>ecological metagenomes</taxon>
    </lineage>
</organism>
<dbReference type="AlphaFoldDB" id="A0A644ZP37"/>
<dbReference type="Gene3D" id="3.90.470.20">
    <property type="entry name" value="4'-phosphopantetheinyl transferase domain"/>
    <property type="match status" value="1"/>
</dbReference>
<name>A0A644ZP37_9ZZZZ</name>
<dbReference type="PANTHER" id="PTHR12215">
    <property type="entry name" value="PHOSPHOPANTETHEINE TRANSFERASE"/>
    <property type="match status" value="1"/>
</dbReference>
<evidence type="ECO:0008006" key="3">
    <source>
        <dbReference type="Google" id="ProtNLM"/>
    </source>
</evidence>
<protein>
    <recommendedName>
        <fullName evidence="3">4'-phosphopantetheinyl transferase domain-containing protein</fullName>
    </recommendedName>
</protein>
<evidence type="ECO:0000313" key="2">
    <source>
        <dbReference type="EMBL" id="MPM42675.1"/>
    </source>
</evidence>
<gene>
    <name evidence="2" type="ORF">SDC9_89344</name>
</gene>
<dbReference type="InterPro" id="IPR037143">
    <property type="entry name" value="4-PPantetheinyl_Trfase_dom_sf"/>
</dbReference>
<reference evidence="2" key="1">
    <citation type="submission" date="2019-08" db="EMBL/GenBank/DDBJ databases">
        <authorList>
            <person name="Kucharzyk K."/>
            <person name="Murdoch R.W."/>
            <person name="Higgins S."/>
            <person name="Loffler F."/>
        </authorList>
    </citation>
    <scope>NUCLEOTIDE SEQUENCE</scope>
</reference>
<comment type="caution">
    <text evidence="2">The sequence shown here is derived from an EMBL/GenBank/DDBJ whole genome shotgun (WGS) entry which is preliminary data.</text>
</comment>
<evidence type="ECO:0000256" key="1">
    <source>
        <dbReference type="ARBA" id="ARBA00022679"/>
    </source>
</evidence>
<sequence>MGVELWAALLDRPLSQRENDALLEMLPPERRERILRVHDAVKWREPLCAYAILRRALWEKYRWKDLPEIALTAQGKPGFPSFPTVHFNLSHTPGAVLVGLSNEPVGVDIEKIRPVSERAMKRLADVASEKAFFQSWVRREARFKRSGAGVSTMMEGETPLQYGEYFYYVDTFQGYVAGVATRSAEGLGRIQKFSLEQMV</sequence>
<dbReference type="GO" id="GO:0019878">
    <property type="term" value="P:lysine biosynthetic process via aminoadipic acid"/>
    <property type="evidence" value="ECO:0007669"/>
    <property type="project" value="TreeGrafter"/>
</dbReference>
<dbReference type="SUPFAM" id="SSF56214">
    <property type="entry name" value="4'-phosphopantetheinyl transferase"/>
    <property type="match status" value="2"/>
</dbReference>
<keyword evidence="1" id="KW-0808">Transferase</keyword>
<dbReference type="GO" id="GO:0000287">
    <property type="term" value="F:magnesium ion binding"/>
    <property type="evidence" value="ECO:0007669"/>
    <property type="project" value="InterPro"/>
</dbReference>
<dbReference type="GO" id="GO:0005829">
    <property type="term" value="C:cytosol"/>
    <property type="evidence" value="ECO:0007669"/>
    <property type="project" value="TreeGrafter"/>
</dbReference>